<name>A0A5K3FFF6_MESCO</name>
<reference evidence="1" key="1">
    <citation type="submission" date="2019-11" db="UniProtKB">
        <authorList>
            <consortium name="WormBaseParasite"/>
        </authorList>
    </citation>
    <scope>IDENTIFICATION</scope>
</reference>
<protein>
    <submittedName>
        <fullName evidence="1">Ovule protein</fullName>
    </submittedName>
</protein>
<proteinExistence type="predicted"/>
<dbReference type="WBParaSite" id="MCU_007913-RA">
    <property type="protein sequence ID" value="MCU_007913-RA"/>
    <property type="gene ID" value="MCU_007913"/>
</dbReference>
<evidence type="ECO:0000313" key="1">
    <source>
        <dbReference type="WBParaSite" id="MCU_007913-RA"/>
    </source>
</evidence>
<accession>A0A5K3FFF6</accession>
<dbReference type="AlphaFoldDB" id="A0A5K3FFF6"/>
<organism evidence="1">
    <name type="scientific">Mesocestoides corti</name>
    <name type="common">Flatworm</name>
    <dbReference type="NCBI Taxonomy" id="53468"/>
    <lineage>
        <taxon>Eukaryota</taxon>
        <taxon>Metazoa</taxon>
        <taxon>Spiralia</taxon>
        <taxon>Lophotrochozoa</taxon>
        <taxon>Platyhelminthes</taxon>
        <taxon>Cestoda</taxon>
        <taxon>Eucestoda</taxon>
        <taxon>Cyclophyllidea</taxon>
        <taxon>Mesocestoididae</taxon>
        <taxon>Mesocestoides</taxon>
    </lineage>
</organism>
<sequence length="104" mass="12498">MFWIGKTPMTVYYQHLLRHITSKLTLRRDSSLPDIDPPLMEWLEDIDRHSRHRLHELHSPHLCSRMRTHSHDFHLHHMPIFGRLGHHHTRTSHSNLSTLHPMSI</sequence>